<accession>A0AAD5S8E3</accession>
<evidence type="ECO:0000313" key="4">
    <source>
        <dbReference type="Proteomes" id="UP001212841"/>
    </source>
</evidence>
<dbReference type="Proteomes" id="UP001212841">
    <property type="component" value="Unassembled WGS sequence"/>
</dbReference>
<sequence length="317" mass="34852">MPPNSQPTIATSPKRVSIAVPVSTRPRRESSGTVFPGSAPGPSFTRPPSSAKASNSLVTGQDDRANMGSDNNMTGGAAKKSAEECVDYLSYKFDAFDLHQCWKIATRKKDLIANGRRLENASWRKFFQMKFQLSTIDPASLNWQKDSDVVWLYGPFHMYEPLPILQQKYAAAAKAHAKAVELKPALKRRDERERIVKTLKDVNSSTGVESRRTSVGGSFVGASTLTPQESLEYRHFMSGAPTPPTGRKVAFFLSDVDETIGSPPISSPAKQHSSSRFEDVISSSLDSEPSMDLPDDIPVSVVDEEDWDNSAPLMLKR</sequence>
<feature type="region of interest" description="Disordered" evidence="1">
    <location>
        <begin position="262"/>
        <end position="317"/>
    </location>
</feature>
<dbReference type="GO" id="GO:0042149">
    <property type="term" value="P:cellular response to glucose starvation"/>
    <property type="evidence" value="ECO:0007669"/>
    <property type="project" value="TreeGrafter"/>
</dbReference>
<proteinExistence type="predicted"/>
<dbReference type="AlphaFoldDB" id="A0AAD5S8E3"/>
<dbReference type="EMBL" id="JADGJD010000683">
    <property type="protein sequence ID" value="KAJ3049180.1"/>
    <property type="molecule type" value="Genomic_DNA"/>
</dbReference>
<dbReference type="PANTHER" id="PTHR28051">
    <property type="entry name" value="PROTEIN MTL1-RELATED"/>
    <property type="match status" value="1"/>
</dbReference>
<feature type="compositionally biased region" description="Polar residues" evidence="1">
    <location>
        <begin position="46"/>
        <end position="59"/>
    </location>
</feature>
<evidence type="ECO:0000259" key="2">
    <source>
        <dbReference type="Pfam" id="PF08550"/>
    </source>
</evidence>
<dbReference type="GO" id="GO:0005773">
    <property type="term" value="C:vacuole"/>
    <property type="evidence" value="ECO:0007669"/>
    <property type="project" value="GOC"/>
</dbReference>
<dbReference type="InterPro" id="IPR052292">
    <property type="entry name" value="Glucose_repression_reg"/>
</dbReference>
<evidence type="ECO:0000313" key="3">
    <source>
        <dbReference type="EMBL" id="KAJ3049180.1"/>
    </source>
</evidence>
<dbReference type="PANTHER" id="PTHR28051:SF1">
    <property type="entry name" value="PROTEIN MTL1-RELATED"/>
    <property type="match status" value="1"/>
</dbReference>
<dbReference type="GO" id="GO:0007039">
    <property type="term" value="P:protein catabolic process in the vacuole"/>
    <property type="evidence" value="ECO:0007669"/>
    <property type="project" value="TreeGrafter"/>
</dbReference>
<gene>
    <name evidence="3" type="ORF">HK097_009804</name>
</gene>
<reference evidence="3" key="1">
    <citation type="submission" date="2020-05" db="EMBL/GenBank/DDBJ databases">
        <title>Phylogenomic resolution of chytrid fungi.</title>
        <authorList>
            <person name="Stajich J.E."/>
            <person name="Amses K."/>
            <person name="Simmons R."/>
            <person name="Seto K."/>
            <person name="Myers J."/>
            <person name="Bonds A."/>
            <person name="Quandt C.A."/>
            <person name="Barry K."/>
            <person name="Liu P."/>
            <person name="Grigoriev I."/>
            <person name="Longcore J.E."/>
            <person name="James T.Y."/>
        </authorList>
    </citation>
    <scope>NUCLEOTIDE SEQUENCE</scope>
    <source>
        <strain evidence="3">JEL0318</strain>
    </source>
</reference>
<keyword evidence="4" id="KW-1185">Reference proteome</keyword>
<feature type="region of interest" description="Disordered" evidence="1">
    <location>
        <begin position="1"/>
        <end position="77"/>
    </location>
</feature>
<protein>
    <recommendedName>
        <fullName evidence="2">Nitrogen regulatory protein areA GATA-like domain-containing protein</fullName>
    </recommendedName>
</protein>
<organism evidence="3 4">
    <name type="scientific">Rhizophlyctis rosea</name>
    <dbReference type="NCBI Taxonomy" id="64517"/>
    <lineage>
        <taxon>Eukaryota</taxon>
        <taxon>Fungi</taxon>
        <taxon>Fungi incertae sedis</taxon>
        <taxon>Chytridiomycota</taxon>
        <taxon>Chytridiomycota incertae sedis</taxon>
        <taxon>Chytridiomycetes</taxon>
        <taxon>Rhizophlyctidales</taxon>
        <taxon>Rhizophlyctidaceae</taxon>
        <taxon>Rhizophlyctis</taxon>
    </lineage>
</organism>
<name>A0AAD5S8E3_9FUNG</name>
<dbReference type="Pfam" id="PF08550">
    <property type="entry name" value="GATA_AreA"/>
    <property type="match status" value="1"/>
</dbReference>
<evidence type="ECO:0000256" key="1">
    <source>
        <dbReference type="SAM" id="MobiDB-lite"/>
    </source>
</evidence>
<dbReference type="InterPro" id="IPR013860">
    <property type="entry name" value="AreA_GATA"/>
</dbReference>
<feature type="domain" description="Nitrogen regulatory protein areA GATA-like" evidence="2">
    <location>
        <begin position="102"/>
        <end position="124"/>
    </location>
</feature>
<feature type="non-terminal residue" evidence="3">
    <location>
        <position position="317"/>
    </location>
</feature>
<feature type="compositionally biased region" description="Polar residues" evidence="1">
    <location>
        <begin position="1"/>
        <end position="11"/>
    </location>
</feature>
<comment type="caution">
    <text evidence="3">The sequence shown here is derived from an EMBL/GenBank/DDBJ whole genome shotgun (WGS) entry which is preliminary data.</text>
</comment>